<evidence type="ECO:0000313" key="3">
    <source>
        <dbReference type="Proteomes" id="UP001162031"/>
    </source>
</evidence>
<proteinExistence type="predicted"/>
<dbReference type="Proteomes" id="UP001162031">
    <property type="component" value="Unassembled WGS sequence"/>
</dbReference>
<accession>A0AAV0U1P8</accession>
<gene>
    <name evidence="2" type="ORF">HBR001_LOCUS4987</name>
</gene>
<dbReference type="EMBL" id="CANTFL010001059">
    <property type="protein sequence ID" value="CAI5730837.1"/>
    <property type="molecule type" value="Genomic_DNA"/>
</dbReference>
<feature type="region of interest" description="Disordered" evidence="1">
    <location>
        <begin position="65"/>
        <end position="89"/>
    </location>
</feature>
<reference evidence="2" key="1">
    <citation type="submission" date="2022-12" db="EMBL/GenBank/DDBJ databases">
        <authorList>
            <person name="Webb A."/>
        </authorList>
    </citation>
    <scope>NUCLEOTIDE SEQUENCE</scope>
    <source>
        <strain evidence="2">Hp1</strain>
    </source>
</reference>
<organism evidence="2 3">
    <name type="scientific">Hyaloperonospora brassicae</name>
    <name type="common">Brassica downy mildew</name>
    <name type="synonym">Peronospora brassicae</name>
    <dbReference type="NCBI Taxonomy" id="162125"/>
    <lineage>
        <taxon>Eukaryota</taxon>
        <taxon>Sar</taxon>
        <taxon>Stramenopiles</taxon>
        <taxon>Oomycota</taxon>
        <taxon>Peronosporomycetes</taxon>
        <taxon>Peronosporales</taxon>
        <taxon>Peronosporaceae</taxon>
        <taxon>Hyaloperonospora</taxon>
    </lineage>
</organism>
<feature type="region of interest" description="Disordered" evidence="1">
    <location>
        <begin position="469"/>
        <end position="496"/>
    </location>
</feature>
<feature type="region of interest" description="Disordered" evidence="1">
    <location>
        <begin position="146"/>
        <end position="179"/>
    </location>
</feature>
<evidence type="ECO:0000313" key="2">
    <source>
        <dbReference type="EMBL" id="CAI5730837.1"/>
    </source>
</evidence>
<feature type="compositionally biased region" description="Polar residues" evidence="1">
    <location>
        <begin position="482"/>
        <end position="496"/>
    </location>
</feature>
<dbReference type="AlphaFoldDB" id="A0AAV0U1P8"/>
<comment type="caution">
    <text evidence="2">The sequence shown here is derived from an EMBL/GenBank/DDBJ whole genome shotgun (WGS) entry which is preliminary data.</text>
</comment>
<protein>
    <recommendedName>
        <fullName evidence="4">TFIIS N-terminal domain-containing protein</fullName>
    </recommendedName>
</protein>
<keyword evidence="3" id="KW-1185">Reference proteome</keyword>
<sequence length="516" mass="57525">MQSPQRFPLGARVANPVEGRTGRIEAFDAHTGLYALVYHDGHRDELPADQTEAFLIPSAAVSSSSEAIEDSATVNDATSSGAADSDPNQLLGLTVTRTSTSYDGKRLTSSGQVTQYFADLKRFRVLFSDGLFADLTRDEVQQYAEQAADSDAKSESESATMATTKNKQRTVPPPETACRATDRPLRTQKFDSRKAAYAVCREVLRIVLHQKTMAKCWSDKQKVVMHNKDLQAKRALEAFVEADGLNALEKMLGIWIRVEKTQSAALLILKVLAVLPGVKEEHLRKTNIARTLRGIEKLSHTSYLGVVFGDLAHWVIQKWPKSDGRGRMARCMWPRTQLQSRLRDKRRRRDWKLCERGANTSAEPQQDPSEEVVVYLPQFNSLGSEDMRRPVRQTQVIESLAAKLNRDYEDSVRKHQDDDAEGEDDGVAVGRVTFGKPRLMHFSQHTPVVDLFCTARSKLLEKNARKSIDATDAASGKANDAFPSTSLSMPNKTQAPKKTILKARDDVITPASQTIW</sequence>
<evidence type="ECO:0008006" key="4">
    <source>
        <dbReference type="Google" id="ProtNLM"/>
    </source>
</evidence>
<evidence type="ECO:0000256" key="1">
    <source>
        <dbReference type="SAM" id="MobiDB-lite"/>
    </source>
</evidence>
<feature type="compositionally biased region" description="Polar residues" evidence="1">
    <location>
        <begin position="73"/>
        <end position="88"/>
    </location>
</feature>
<name>A0AAV0U1P8_HYABA</name>